<dbReference type="PROSITE" id="PS00092">
    <property type="entry name" value="N6_MTASE"/>
    <property type="match status" value="1"/>
</dbReference>
<evidence type="ECO:0000256" key="7">
    <source>
        <dbReference type="PROSITE-ProRule" id="PRU00529"/>
    </source>
</evidence>
<dbReference type="Proteomes" id="UP000190435">
    <property type="component" value="Unassembled WGS sequence"/>
</dbReference>
<dbReference type="STRING" id="34060.B0181_02915"/>
<dbReference type="Gene3D" id="3.30.750.80">
    <property type="entry name" value="RNA methyltransferase domain (HRMD) like"/>
    <property type="match status" value="1"/>
</dbReference>
<keyword evidence="4 6" id="KW-0808">Transferase</keyword>
<dbReference type="InterPro" id="IPR054170">
    <property type="entry name" value="RlmL_1st"/>
</dbReference>
<feature type="domain" description="THUMP" evidence="9">
    <location>
        <begin position="72"/>
        <end position="213"/>
    </location>
</feature>
<dbReference type="AlphaFoldDB" id="A0A1T0A6X9"/>
<keyword evidence="12" id="KW-1185">Reference proteome</keyword>
<reference evidence="10 12" key="1">
    <citation type="submission" date="2017-02" db="EMBL/GenBank/DDBJ databases">
        <title>Draft genome sequence of Moraxella caviae CCUG 355 type strain.</title>
        <authorList>
            <person name="Engstrom-Jakobsson H."/>
            <person name="Salva-Serra F."/>
            <person name="Thorell K."/>
            <person name="Gonzales-Siles L."/>
            <person name="Karlsson R."/>
            <person name="Boulund F."/>
            <person name="Engstrand L."/>
            <person name="Moore E."/>
        </authorList>
    </citation>
    <scope>NUCLEOTIDE SEQUENCE [LARGE SCALE GENOMIC DNA]</scope>
    <source>
        <strain evidence="10 12">CCUG 355</strain>
    </source>
</reference>
<gene>
    <name evidence="6 11" type="primary">rlmL</name>
    <name evidence="10" type="ORF">B0181_02915</name>
    <name evidence="11" type="ORF">NCTC10293_01984</name>
</gene>
<comment type="catalytic activity">
    <reaction evidence="6">
        <text>guanosine(2445) in 23S rRNA + S-adenosyl-L-methionine = N(2)-methylguanosine(2445) in 23S rRNA + S-adenosyl-L-homocysteine + H(+)</text>
        <dbReference type="Rhea" id="RHEA:42740"/>
        <dbReference type="Rhea" id="RHEA-COMP:10215"/>
        <dbReference type="Rhea" id="RHEA-COMP:10216"/>
        <dbReference type="ChEBI" id="CHEBI:15378"/>
        <dbReference type="ChEBI" id="CHEBI:57856"/>
        <dbReference type="ChEBI" id="CHEBI:59789"/>
        <dbReference type="ChEBI" id="CHEBI:74269"/>
        <dbReference type="ChEBI" id="CHEBI:74481"/>
        <dbReference type="EC" id="2.1.1.173"/>
    </reaction>
</comment>
<dbReference type="GO" id="GO:0070043">
    <property type="term" value="F:rRNA (guanine-N7-)-methyltransferase activity"/>
    <property type="evidence" value="ECO:0007669"/>
    <property type="project" value="UniProtKB-UniRule"/>
</dbReference>
<keyword evidence="2 6" id="KW-0698">rRNA processing</keyword>
<dbReference type="GO" id="GO:0003723">
    <property type="term" value="F:RNA binding"/>
    <property type="evidence" value="ECO:0007669"/>
    <property type="project" value="UniProtKB-UniRule"/>
</dbReference>
<sequence>MASLSPCLILFESAMSHTPANPFANFNPQQFTLVITCADGLENALLIELDSFGLTGDVLRAGRVQVQAALADLYRICLYSRVASRVLLPIGEYHFKQKRETSTQITTDRQGKKISRTLEADVLDEDVPQALYAFASRYDWASIFDVSQTFAVRLTTDKRLSINQQFATLRIKDAIADSFNRALGSRPDVDAKSPQVQIFAAANAKFAELFVDLSGVSLHRRGYRVANTAAPLKENLAAALLYESGWHKRTDKGDYKFDALIDLMCGSGTFVAEAMLMRTDYPVGVEHRTHAFGFYHWQHHDEALWEQMVEQALNQFHDNLATLCDKPPVVIALDADAHAVHACHQNLLAAGLVNFLPHMTLQQRPLSQLKGVLAQVLGDGGAALPTNSPTSLSTNSLKNLPKNPLIITNPPYGERLGEADFIKPLYQGLGLAVVDGLAAVGVPNAALAVLASHIEHADTLPLLEPKTVRCHNGALTVYFRHGQLNFAKPVGIVERFEKKSITEPQAQDFINRLQKNTAHLKKQAKQQDVSNLRLYDADLPNFNVAIDVYGDKVHVQEYAPPKQIAADVAKARFNLVLAGVREVLDVAREDVFIKTRARQSGNEQYTKNPASSEKRRKLWVAREAGAYFYVNFTDYLDTGLFIDHRNMRGLVAKASRNKRVLNLFAYTCSASVHAALHGAKSVTSVDLSANYLDWGKQNFALNGLALDAVLDGQPKYEFIASDVFEWIKDNTQSFDVIFIDPPTFSNSKKFKGTFDVQRDHAALINRAMNRLSAGGVLYFSNNYTRFALDESLFARYDITEITERTIGFDFDVKKPIHRSYEIRHRQGVFAPSETASDVAQDDAMSANHANQNVREKRHIDSGFDKSKTDKFAPKDGAKRSHERTAYSRRFDKPTDKRADSGFDKDKSFGKKSFGEKRFDKKPFGEKSFAENKSFDKRTPFDKDQRTGADRRFGKNERLGNERFGKDGRFDKNSRFEKSERPASQKVRYDVVDGRMVATPVNDNTSNTSDTPSKKYQIKRRDTK</sequence>
<feature type="region of interest" description="Disordered" evidence="8">
    <location>
        <begin position="847"/>
        <end position="906"/>
    </location>
</feature>
<evidence type="ECO:0000259" key="9">
    <source>
        <dbReference type="PROSITE" id="PS51165"/>
    </source>
</evidence>
<comment type="similarity">
    <text evidence="6">Belongs to the methyltransferase superfamily. RlmKL family.</text>
</comment>
<dbReference type="HAMAP" id="MF_01858">
    <property type="entry name" value="23SrRNA_methyltr_KL"/>
    <property type="match status" value="1"/>
</dbReference>
<dbReference type="SMART" id="SM00981">
    <property type="entry name" value="THUMP"/>
    <property type="match status" value="1"/>
</dbReference>
<accession>A0A1T0A6X9</accession>
<keyword evidence="3 6" id="KW-0489">Methyltransferase</keyword>
<dbReference type="CDD" id="cd11715">
    <property type="entry name" value="THUMP_AdoMetMT"/>
    <property type="match status" value="1"/>
</dbReference>
<feature type="compositionally biased region" description="Polar residues" evidence="8">
    <location>
        <begin position="1000"/>
        <end position="1010"/>
    </location>
</feature>
<proteinExistence type="inferred from homology"/>
<dbReference type="Pfam" id="PF01170">
    <property type="entry name" value="UPF0020"/>
    <property type="match status" value="1"/>
</dbReference>
<dbReference type="InterPro" id="IPR004114">
    <property type="entry name" value="THUMP_dom"/>
</dbReference>
<dbReference type="Pfam" id="PF10672">
    <property type="entry name" value="Methyltrans_SAM"/>
    <property type="match status" value="1"/>
</dbReference>
<feature type="region of interest" description="Disordered" evidence="8">
    <location>
        <begin position="924"/>
        <end position="1023"/>
    </location>
</feature>
<dbReference type="InterPro" id="IPR017244">
    <property type="entry name" value="23SrRNA_methyltr_KL"/>
</dbReference>
<evidence type="ECO:0000313" key="10">
    <source>
        <dbReference type="EMBL" id="OOR91523.1"/>
    </source>
</evidence>
<feature type="compositionally biased region" description="Basic and acidic residues" evidence="8">
    <location>
        <begin position="853"/>
        <end position="906"/>
    </location>
</feature>
<evidence type="ECO:0000313" key="13">
    <source>
        <dbReference type="Proteomes" id="UP000255279"/>
    </source>
</evidence>
<dbReference type="GO" id="GO:0005737">
    <property type="term" value="C:cytoplasm"/>
    <property type="evidence" value="ECO:0007669"/>
    <property type="project" value="UniProtKB-SubCell"/>
</dbReference>
<dbReference type="InterPro" id="IPR002052">
    <property type="entry name" value="DNA_methylase_N6_adenine_CS"/>
</dbReference>
<dbReference type="InterPro" id="IPR000241">
    <property type="entry name" value="RlmKL-like_Mtase"/>
</dbReference>
<dbReference type="Pfam" id="PF22020">
    <property type="entry name" value="RlmL_1st"/>
    <property type="match status" value="1"/>
</dbReference>
<evidence type="ECO:0000313" key="11">
    <source>
        <dbReference type="EMBL" id="STZ14391.1"/>
    </source>
</evidence>
<dbReference type="Gene3D" id="3.40.50.150">
    <property type="entry name" value="Vaccinia Virus protein VP39"/>
    <property type="match status" value="2"/>
</dbReference>
<keyword evidence="1 6" id="KW-0963">Cytoplasm</keyword>
<dbReference type="Proteomes" id="UP000255279">
    <property type="component" value="Unassembled WGS sequence"/>
</dbReference>
<dbReference type="NCBIfam" id="NF008748">
    <property type="entry name" value="PRK11783.1"/>
    <property type="match status" value="1"/>
</dbReference>
<dbReference type="InterPro" id="IPR019614">
    <property type="entry name" value="SAM-dep_methyl-trfase"/>
</dbReference>
<comment type="catalytic activity">
    <reaction evidence="6">
        <text>guanosine(2069) in 23S rRNA + S-adenosyl-L-methionine = N(2)-methylguanosine(2069) in 23S rRNA + S-adenosyl-L-homocysteine + H(+)</text>
        <dbReference type="Rhea" id="RHEA:43772"/>
        <dbReference type="Rhea" id="RHEA-COMP:10688"/>
        <dbReference type="Rhea" id="RHEA-COMP:10689"/>
        <dbReference type="ChEBI" id="CHEBI:15378"/>
        <dbReference type="ChEBI" id="CHEBI:57856"/>
        <dbReference type="ChEBI" id="CHEBI:59789"/>
        <dbReference type="ChEBI" id="CHEBI:74269"/>
        <dbReference type="ChEBI" id="CHEBI:74481"/>
        <dbReference type="EC" id="2.1.1.264"/>
    </reaction>
</comment>
<dbReference type="GO" id="GO:0052915">
    <property type="term" value="F:23S rRNA (guanine(2445)-N(2))-methyltransferase activity"/>
    <property type="evidence" value="ECO:0007669"/>
    <property type="project" value="UniProtKB-UniRule"/>
</dbReference>
<feature type="compositionally biased region" description="Basic and acidic residues" evidence="8">
    <location>
        <begin position="924"/>
        <end position="992"/>
    </location>
</feature>
<dbReference type="InterPro" id="IPR029063">
    <property type="entry name" value="SAM-dependent_MTases_sf"/>
</dbReference>
<dbReference type="CDD" id="cd02440">
    <property type="entry name" value="AdoMet_MTases"/>
    <property type="match status" value="1"/>
</dbReference>
<dbReference type="EMBL" id="MUXU01000021">
    <property type="protein sequence ID" value="OOR91523.1"/>
    <property type="molecule type" value="Genomic_DNA"/>
</dbReference>
<dbReference type="PROSITE" id="PS51165">
    <property type="entry name" value="THUMP"/>
    <property type="match status" value="1"/>
</dbReference>
<keyword evidence="5 6" id="KW-0949">S-adenosyl-L-methionine</keyword>
<dbReference type="EC" id="2.1.1.173" evidence="6"/>
<evidence type="ECO:0000256" key="2">
    <source>
        <dbReference type="ARBA" id="ARBA00022552"/>
    </source>
</evidence>
<comment type="function">
    <text evidence="6">Specifically methylates the guanine in position 2445 (m2G2445) and the guanine in position 2069 (m7G2069) of 23S rRNA.</text>
</comment>
<dbReference type="PANTHER" id="PTHR47313:SF1">
    <property type="entry name" value="RIBOSOMAL RNA LARGE SUBUNIT METHYLTRANSFERASE K_L"/>
    <property type="match status" value="1"/>
</dbReference>
<evidence type="ECO:0000256" key="3">
    <source>
        <dbReference type="ARBA" id="ARBA00022603"/>
    </source>
</evidence>
<dbReference type="OrthoDB" id="9809404at2"/>
<keyword evidence="7" id="KW-0694">RNA-binding</keyword>
<evidence type="ECO:0000256" key="4">
    <source>
        <dbReference type="ARBA" id="ARBA00022679"/>
    </source>
</evidence>
<reference evidence="11 13" key="2">
    <citation type="submission" date="2018-06" db="EMBL/GenBank/DDBJ databases">
        <authorList>
            <consortium name="Pathogen Informatics"/>
            <person name="Doyle S."/>
        </authorList>
    </citation>
    <scope>NUCLEOTIDE SEQUENCE [LARGE SCALE GENOMIC DNA]</scope>
    <source>
        <strain evidence="11 13">NCTC10293</strain>
    </source>
</reference>
<evidence type="ECO:0000256" key="8">
    <source>
        <dbReference type="SAM" id="MobiDB-lite"/>
    </source>
</evidence>
<organism evidence="10 12">
    <name type="scientific">Moraxella caviae</name>
    <dbReference type="NCBI Taxonomy" id="34060"/>
    <lineage>
        <taxon>Bacteria</taxon>
        <taxon>Pseudomonadati</taxon>
        <taxon>Pseudomonadota</taxon>
        <taxon>Gammaproteobacteria</taxon>
        <taxon>Moraxellales</taxon>
        <taxon>Moraxellaceae</taxon>
        <taxon>Moraxella</taxon>
    </lineage>
</organism>
<evidence type="ECO:0000256" key="5">
    <source>
        <dbReference type="ARBA" id="ARBA00022691"/>
    </source>
</evidence>
<evidence type="ECO:0000256" key="1">
    <source>
        <dbReference type="ARBA" id="ARBA00022490"/>
    </source>
</evidence>
<dbReference type="Gene3D" id="3.30.2130.30">
    <property type="match status" value="1"/>
</dbReference>
<dbReference type="EC" id="2.1.1.264" evidence="6"/>
<name>A0A1T0A6X9_9GAMM</name>
<comment type="subcellular location">
    <subcellularLocation>
        <location evidence="6">Cytoplasm</location>
    </subcellularLocation>
</comment>
<dbReference type="Pfam" id="PF02926">
    <property type="entry name" value="THUMP"/>
    <property type="match status" value="1"/>
</dbReference>
<dbReference type="EMBL" id="UGQE01000004">
    <property type="protein sequence ID" value="STZ14391.1"/>
    <property type="molecule type" value="Genomic_DNA"/>
</dbReference>
<dbReference type="PANTHER" id="PTHR47313">
    <property type="entry name" value="RIBOSOMAL RNA LARGE SUBUNIT METHYLTRANSFERASE K/L"/>
    <property type="match status" value="1"/>
</dbReference>
<evidence type="ECO:0000313" key="12">
    <source>
        <dbReference type="Proteomes" id="UP000190435"/>
    </source>
</evidence>
<dbReference type="SUPFAM" id="SSF53335">
    <property type="entry name" value="S-adenosyl-L-methionine-dependent methyltransferases"/>
    <property type="match status" value="2"/>
</dbReference>
<evidence type="ECO:0000256" key="6">
    <source>
        <dbReference type="HAMAP-Rule" id="MF_01858"/>
    </source>
</evidence>
<protein>
    <recommendedName>
        <fullName evidence="6">Ribosomal RNA large subunit methyltransferase K/L</fullName>
    </recommendedName>
    <domain>
        <recommendedName>
            <fullName evidence="6">23S rRNA m2G2445 methyltransferase</fullName>
            <ecNumber evidence="6">2.1.1.173</ecNumber>
        </recommendedName>
        <alternativeName>
            <fullName evidence="6">rRNA (guanine-N(2)-)-methyltransferase RlmL</fullName>
        </alternativeName>
    </domain>
    <domain>
        <recommendedName>
            <fullName evidence="6">23S rRNA m7G2069 methyltransferase</fullName>
            <ecNumber evidence="6">2.1.1.264</ecNumber>
        </recommendedName>
        <alternativeName>
            <fullName evidence="6">rRNA (guanine-N(7)-)-methyltransferase RlmK</fullName>
        </alternativeName>
    </domain>
</protein>